<name>A0AC35G103_9BILA</name>
<dbReference type="Proteomes" id="UP000887580">
    <property type="component" value="Unplaced"/>
</dbReference>
<protein>
    <submittedName>
        <fullName evidence="2">Acyltransferase 3 domain-containing protein</fullName>
    </submittedName>
</protein>
<dbReference type="WBParaSite" id="PS1159_v2.g22797.t1">
    <property type="protein sequence ID" value="PS1159_v2.g22797.t1"/>
    <property type="gene ID" value="PS1159_v2.g22797"/>
</dbReference>
<organism evidence="1 2">
    <name type="scientific">Panagrolaimus sp. PS1159</name>
    <dbReference type="NCBI Taxonomy" id="55785"/>
    <lineage>
        <taxon>Eukaryota</taxon>
        <taxon>Metazoa</taxon>
        <taxon>Ecdysozoa</taxon>
        <taxon>Nematoda</taxon>
        <taxon>Chromadorea</taxon>
        <taxon>Rhabditida</taxon>
        <taxon>Tylenchina</taxon>
        <taxon>Panagrolaimomorpha</taxon>
        <taxon>Panagrolaimoidea</taxon>
        <taxon>Panagrolaimidae</taxon>
        <taxon>Panagrolaimus</taxon>
    </lineage>
</organism>
<reference evidence="2" key="1">
    <citation type="submission" date="2022-11" db="UniProtKB">
        <authorList>
            <consortium name="WormBaseParasite"/>
        </authorList>
    </citation>
    <scope>IDENTIFICATION</scope>
</reference>
<evidence type="ECO:0000313" key="1">
    <source>
        <dbReference type="Proteomes" id="UP000887580"/>
    </source>
</evidence>
<accession>A0AC35G103</accession>
<evidence type="ECO:0000313" key="2">
    <source>
        <dbReference type="WBParaSite" id="PS1159_v2.g22797.t1"/>
    </source>
</evidence>
<proteinExistence type="predicted"/>
<sequence>MSLQRRDDLQCWRALSILAVLLFHIWPEKFPNGYLGVDIFFVLSGYLMACLYSFDSNIFSSVIDFYYRRIKRILPIYLIIILITLLFLAKQVFPEEYSLIVEDSKWAIALASNYEDLLKKRGYFETEASFRFFRHCWSLAVEMQFYLLFPFIAISRTFISPRKYQLLLILISTASLSYQTYSTNPIIQYESLFCRIWQFCAGMFAQTLPSFSIKLLPSILLFGTS</sequence>